<evidence type="ECO:0000256" key="1">
    <source>
        <dbReference type="ARBA" id="ARBA00000822"/>
    </source>
</evidence>
<protein>
    <recommendedName>
        <fullName evidence="2">chitinase</fullName>
        <ecNumber evidence="2">3.2.1.14</ecNumber>
    </recommendedName>
</protein>
<dbReference type="CDD" id="cd00598">
    <property type="entry name" value="GH18_chitinase-like"/>
    <property type="match status" value="1"/>
</dbReference>
<dbReference type="InterPro" id="IPR017853">
    <property type="entry name" value="GH"/>
</dbReference>
<dbReference type="PROSITE" id="PS51910">
    <property type="entry name" value="GH18_2"/>
    <property type="match status" value="1"/>
</dbReference>
<dbReference type="InterPro" id="IPR001579">
    <property type="entry name" value="Glyco_hydro_18_chit_AS"/>
</dbReference>
<keyword evidence="9" id="KW-1185">Reference proteome</keyword>
<gene>
    <name evidence="8" type="ORF">KDK92_03010</name>
</gene>
<evidence type="ECO:0000256" key="2">
    <source>
        <dbReference type="ARBA" id="ARBA00012729"/>
    </source>
</evidence>
<dbReference type="AlphaFoldDB" id="A0A9J6NW32"/>
<evidence type="ECO:0000256" key="3">
    <source>
        <dbReference type="ARBA" id="ARBA00022801"/>
    </source>
</evidence>
<comment type="caution">
    <text evidence="8">The sequence shown here is derived from an EMBL/GenBank/DDBJ whole genome shotgun (WGS) entry which is preliminary data.</text>
</comment>
<dbReference type="GO" id="GO:0005975">
    <property type="term" value="P:carbohydrate metabolic process"/>
    <property type="evidence" value="ECO:0007669"/>
    <property type="project" value="InterPro"/>
</dbReference>
<dbReference type="PANTHER" id="PTHR11177:SF317">
    <property type="entry name" value="CHITINASE 12-RELATED"/>
    <property type="match status" value="1"/>
</dbReference>
<accession>A0A9J6NW32</accession>
<dbReference type="RefSeq" id="WP_250857566.1">
    <property type="nucleotide sequence ID" value="NZ_JAGSOJ010000001.1"/>
</dbReference>
<dbReference type="PROSITE" id="PS01095">
    <property type="entry name" value="GH18_1"/>
    <property type="match status" value="1"/>
</dbReference>
<dbReference type="InterPro" id="IPR050314">
    <property type="entry name" value="Glycosyl_Hydrlase_18"/>
</dbReference>
<keyword evidence="4 5" id="KW-0326">Glycosidase</keyword>
<reference evidence="8" key="1">
    <citation type="journal article" date="2021" name="mSystems">
        <title>Bacteria and Archaea Synergistically Convert Glycine Betaine to Biogenic Methane in the Formosa Cold Seep of the South China Sea.</title>
        <authorList>
            <person name="Li L."/>
            <person name="Zhang W."/>
            <person name="Zhang S."/>
            <person name="Song L."/>
            <person name="Sun Q."/>
            <person name="Zhang H."/>
            <person name="Xiang H."/>
            <person name="Dong X."/>
        </authorList>
    </citation>
    <scope>NUCLEOTIDE SEQUENCE</scope>
    <source>
        <strain evidence="8">ZWT</strain>
    </source>
</reference>
<evidence type="ECO:0000313" key="8">
    <source>
        <dbReference type="EMBL" id="MCM1988695.1"/>
    </source>
</evidence>
<evidence type="ECO:0000256" key="6">
    <source>
        <dbReference type="RuleBase" id="RU004453"/>
    </source>
</evidence>
<dbReference type="InterPro" id="IPR001223">
    <property type="entry name" value="Glyco_hydro18_cat"/>
</dbReference>
<evidence type="ECO:0000259" key="7">
    <source>
        <dbReference type="PROSITE" id="PS51910"/>
    </source>
</evidence>
<dbReference type="SUPFAM" id="SSF51445">
    <property type="entry name" value="(Trans)glycosidases"/>
    <property type="match status" value="1"/>
</dbReference>
<evidence type="ECO:0000313" key="9">
    <source>
        <dbReference type="Proteomes" id="UP001056429"/>
    </source>
</evidence>
<keyword evidence="3 5" id="KW-0378">Hydrolase</keyword>
<sequence length="327" mass="36970">MKINIKRQFPTRYKNKFVGYFESWSDRWSLTGEGTDLGNLPSYVNVVILAFAKPDMIYNGDLNFLTSGLGFRYEGTVLKEAIVYLKERNPETKVILSIGGAMYTNWSNLNLDDIVRFVRDFNLDGVDIDYEPLTGFGCKPDSDGIIHCTSDNQYVSIIERLRDKLPRPYILAATPWSVGAYGEGKWKDAEPKKLPTTGMMLQVIKRAGNKLDLINIMGYNAGDLYDPIESVEAYKYYFQGAVAMGAMVPPENWGAHVWTLKEIDRVAQYINNTSAGGMMLWSLQRSTVNPSPEFPDNLMMAREIAKELGFPNYDDSLFPLGDVRRGK</sequence>
<dbReference type="InterPro" id="IPR011583">
    <property type="entry name" value="Chitinase_II/V-like_cat"/>
</dbReference>
<dbReference type="Proteomes" id="UP001056429">
    <property type="component" value="Unassembled WGS sequence"/>
</dbReference>
<reference evidence="8" key="2">
    <citation type="submission" date="2021-04" db="EMBL/GenBank/DDBJ databases">
        <authorList>
            <person name="Dong X."/>
        </authorList>
    </citation>
    <scope>NUCLEOTIDE SEQUENCE</scope>
    <source>
        <strain evidence="8">ZWT</strain>
    </source>
</reference>
<dbReference type="EMBL" id="JAGSOJ010000001">
    <property type="protein sequence ID" value="MCM1988695.1"/>
    <property type="molecule type" value="Genomic_DNA"/>
</dbReference>
<evidence type="ECO:0000256" key="5">
    <source>
        <dbReference type="RuleBase" id="RU000489"/>
    </source>
</evidence>
<dbReference type="Pfam" id="PF00704">
    <property type="entry name" value="Glyco_hydro_18"/>
    <property type="match status" value="1"/>
</dbReference>
<dbReference type="EC" id="3.2.1.14" evidence="2"/>
<comment type="similarity">
    <text evidence="6">Belongs to the glycosyl hydrolase 18 family.</text>
</comment>
<proteinExistence type="inferred from homology"/>
<dbReference type="Gene3D" id="3.20.20.80">
    <property type="entry name" value="Glycosidases"/>
    <property type="match status" value="1"/>
</dbReference>
<dbReference type="PANTHER" id="PTHR11177">
    <property type="entry name" value="CHITINASE"/>
    <property type="match status" value="1"/>
</dbReference>
<feature type="domain" description="GH18" evidence="7">
    <location>
        <begin position="15"/>
        <end position="311"/>
    </location>
</feature>
<dbReference type="SMART" id="SM00636">
    <property type="entry name" value="Glyco_18"/>
    <property type="match status" value="1"/>
</dbReference>
<dbReference type="GO" id="GO:0008061">
    <property type="term" value="F:chitin binding"/>
    <property type="evidence" value="ECO:0007669"/>
    <property type="project" value="InterPro"/>
</dbReference>
<organism evidence="8 9">
    <name type="scientific">Oceanirhabdus seepicola</name>
    <dbReference type="NCBI Taxonomy" id="2828781"/>
    <lineage>
        <taxon>Bacteria</taxon>
        <taxon>Bacillati</taxon>
        <taxon>Bacillota</taxon>
        <taxon>Clostridia</taxon>
        <taxon>Eubacteriales</taxon>
        <taxon>Clostridiaceae</taxon>
        <taxon>Oceanirhabdus</taxon>
    </lineage>
</organism>
<dbReference type="GO" id="GO:0008843">
    <property type="term" value="F:endochitinase activity"/>
    <property type="evidence" value="ECO:0007669"/>
    <property type="project" value="UniProtKB-EC"/>
</dbReference>
<name>A0A9J6NW32_9CLOT</name>
<evidence type="ECO:0000256" key="4">
    <source>
        <dbReference type="ARBA" id="ARBA00023295"/>
    </source>
</evidence>
<comment type="catalytic activity">
    <reaction evidence="1">
        <text>Random endo-hydrolysis of N-acetyl-beta-D-glucosaminide (1-&gt;4)-beta-linkages in chitin and chitodextrins.</text>
        <dbReference type="EC" id="3.2.1.14"/>
    </reaction>
</comment>